<gene>
    <name evidence="2" type="ORF">OWO01_08790</name>
</gene>
<dbReference type="PANTHER" id="PTHR35792:SF3">
    <property type="entry name" value="IG HYPOTHETICAL 17707"/>
    <property type="match status" value="1"/>
</dbReference>
<evidence type="ECO:0000313" key="2">
    <source>
        <dbReference type="EMBL" id="MCZ0703309.1"/>
    </source>
</evidence>
<dbReference type="InterPro" id="IPR052928">
    <property type="entry name" value="Desiccation-related_membrane"/>
</dbReference>
<proteinExistence type="predicted"/>
<dbReference type="Proteomes" id="UP001084197">
    <property type="component" value="Unassembled WGS sequence"/>
</dbReference>
<dbReference type="AlphaFoldDB" id="A0A9J6RCS4"/>
<reference evidence="2" key="1">
    <citation type="submission" date="2022-11" db="EMBL/GenBank/DDBJ databases">
        <title>WGS of Natronobacillus azotifigens 24KS-1, an anaerobic diazotrophic haloalkaliphile from soda-rich habitats.</title>
        <authorList>
            <person name="Sorokin D.Y."/>
            <person name="Merkel A.Y."/>
        </authorList>
    </citation>
    <scope>NUCLEOTIDE SEQUENCE</scope>
    <source>
        <strain evidence="2">24KS-1</strain>
    </source>
</reference>
<protein>
    <submittedName>
        <fullName evidence="2">YtxH domain-containing protein</fullName>
    </submittedName>
</protein>
<dbReference type="RefSeq" id="WP_268780079.1">
    <property type="nucleotide sequence ID" value="NZ_JAPRAT010000015.1"/>
</dbReference>
<dbReference type="PANTHER" id="PTHR35792">
    <property type="entry name" value="GENERAL STRESS PROTEIN"/>
    <property type="match status" value="1"/>
</dbReference>
<feature type="signal peptide" evidence="1">
    <location>
        <begin position="1"/>
        <end position="21"/>
    </location>
</feature>
<keyword evidence="1" id="KW-0732">Signal</keyword>
<accession>A0A9J6RCS4</accession>
<evidence type="ECO:0000313" key="3">
    <source>
        <dbReference type="Proteomes" id="UP001084197"/>
    </source>
</evidence>
<dbReference type="EMBL" id="JAPRAT010000015">
    <property type="protein sequence ID" value="MCZ0703309.1"/>
    <property type="molecule type" value="Genomic_DNA"/>
</dbReference>
<organism evidence="2 3">
    <name type="scientific">Natronobacillus azotifigens</name>
    <dbReference type="NCBI Taxonomy" id="472978"/>
    <lineage>
        <taxon>Bacteria</taxon>
        <taxon>Bacillati</taxon>
        <taxon>Bacillota</taxon>
        <taxon>Bacilli</taxon>
        <taxon>Bacillales</taxon>
        <taxon>Bacillaceae</taxon>
        <taxon>Natronobacillus</taxon>
    </lineage>
</organism>
<sequence length="120" mass="13228">MTNKKSILLGFIVGGVVSAAATLLSAPKSGKEVRADIKSSGEEIVHNLEKIKNDGQLLKEQIISTSKEGAALIKDLSLDIKQSVESWRSTIEPHQKNIQMYLTQIEDRLKELEDQTNPAE</sequence>
<dbReference type="InterPro" id="IPR024623">
    <property type="entry name" value="YtxH"/>
</dbReference>
<keyword evidence="3" id="KW-1185">Reference proteome</keyword>
<name>A0A9J6RCS4_9BACI</name>
<feature type="chain" id="PRO_5039949196" evidence="1">
    <location>
        <begin position="22"/>
        <end position="120"/>
    </location>
</feature>
<evidence type="ECO:0000256" key="1">
    <source>
        <dbReference type="SAM" id="SignalP"/>
    </source>
</evidence>
<dbReference type="Pfam" id="PF12732">
    <property type="entry name" value="YtxH"/>
    <property type="match status" value="1"/>
</dbReference>
<comment type="caution">
    <text evidence="2">The sequence shown here is derived from an EMBL/GenBank/DDBJ whole genome shotgun (WGS) entry which is preliminary data.</text>
</comment>